<feature type="domain" description="ABC transporter" evidence="3">
    <location>
        <begin position="23"/>
        <end position="257"/>
    </location>
</feature>
<dbReference type="InterPro" id="IPR003439">
    <property type="entry name" value="ABC_transporter-like_ATP-bd"/>
</dbReference>
<evidence type="ECO:0000259" key="3">
    <source>
        <dbReference type="PROSITE" id="PS50893"/>
    </source>
</evidence>
<dbReference type="PROSITE" id="PS50893">
    <property type="entry name" value="ABC_TRANSPORTER_2"/>
    <property type="match status" value="1"/>
</dbReference>
<dbReference type="Gene3D" id="3.40.50.300">
    <property type="entry name" value="P-loop containing nucleotide triphosphate hydrolases"/>
    <property type="match status" value="1"/>
</dbReference>
<dbReference type="PROSITE" id="PS00211">
    <property type="entry name" value="ABC_TRANSPORTER_1"/>
    <property type="match status" value="1"/>
</dbReference>
<evidence type="ECO:0000313" key="5">
    <source>
        <dbReference type="Proteomes" id="UP000001572"/>
    </source>
</evidence>
<evidence type="ECO:0000256" key="1">
    <source>
        <dbReference type="ARBA" id="ARBA00022741"/>
    </source>
</evidence>
<dbReference type="FunFam" id="3.40.50.300:FF:001443">
    <property type="entry name" value="ABC transporter, ATP-binding protein"/>
    <property type="match status" value="1"/>
</dbReference>
<dbReference type="STRING" id="293826.Amet_1545"/>
<evidence type="ECO:0000313" key="4">
    <source>
        <dbReference type="EMBL" id="ABR47731.1"/>
    </source>
</evidence>
<dbReference type="SUPFAM" id="SSF52540">
    <property type="entry name" value="P-loop containing nucleoside triphosphate hydrolases"/>
    <property type="match status" value="1"/>
</dbReference>
<gene>
    <name evidence="4" type="ordered locus">Amet_1545</name>
</gene>
<keyword evidence="5" id="KW-1185">Reference proteome</keyword>
<dbReference type="PANTHER" id="PTHR24221:SF397">
    <property type="entry name" value="ABC TRANSPORTER, ATP-BINDING TRANSMEMBRANE PROTEIN"/>
    <property type="match status" value="1"/>
</dbReference>
<dbReference type="GO" id="GO:0034040">
    <property type="term" value="F:ATPase-coupled lipid transmembrane transporter activity"/>
    <property type="evidence" value="ECO:0007669"/>
    <property type="project" value="TreeGrafter"/>
</dbReference>
<keyword evidence="1" id="KW-0547">Nucleotide-binding</keyword>
<reference evidence="5" key="1">
    <citation type="journal article" date="2016" name="Genome Announc.">
        <title>Complete genome sequence of Alkaliphilus metalliredigens strain QYMF, an alkaliphilic and metal-reducing bacterium isolated from borax-contaminated leachate ponds.</title>
        <authorList>
            <person name="Hwang C."/>
            <person name="Copeland A."/>
            <person name="Lucas S."/>
            <person name="Lapidus A."/>
            <person name="Barry K."/>
            <person name="Detter J.C."/>
            <person name="Glavina Del Rio T."/>
            <person name="Hammon N."/>
            <person name="Israni S."/>
            <person name="Dalin E."/>
            <person name="Tice H."/>
            <person name="Pitluck S."/>
            <person name="Chertkov O."/>
            <person name="Brettin T."/>
            <person name="Bruce D."/>
            <person name="Han C."/>
            <person name="Schmutz J."/>
            <person name="Larimer F."/>
            <person name="Land M.L."/>
            <person name="Hauser L."/>
            <person name="Kyrpides N."/>
            <person name="Mikhailova N."/>
            <person name="Ye Q."/>
            <person name="Zhou J."/>
            <person name="Richardson P."/>
            <person name="Fields M.W."/>
        </authorList>
    </citation>
    <scope>NUCLEOTIDE SEQUENCE [LARGE SCALE GENOMIC DNA]</scope>
    <source>
        <strain evidence="5">QYMF</strain>
    </source>
</reference>
<dbReference type="EMBL" id="CP000724">
    <property type="protein sequence ID" value="ABR47731.1"/>
    <property type="molecule type" value="Genomic_DNA"/>
</dbReference>
<dbReference type="eggNOG" id="COG1132">
    <property type="taxonomic scope" value="Bacteria"/>
</dbReference>
<dbReference type="GO" id="GO:0005524">
    <property type="term" value="F:ATP binding"/>
    <property type="evidence" value="ECO:0007669"/>
    <property type="project" value="UniProtKB-KW"/>
</dbReference>
<dbReference type="SMART" id="SM00382">
    <property type="entry name" value="AAA"/>
    <property type="match status" value="1"/>
</dbReference>
<dbReference type="Proteomes" id="UP000001572">
    <property type="component" value="Chromosome"/>
</dbReference>
<dbReference type="InterPro" id="IPR003593">
    <property type="entry name" value="AAA+_ATPase"/>
</dbReference>
<name>A6TNG3_ALKMQ</name>
<dbReference type="PANTHER" id="PTHR24221">
    <property type="entry name" value="ATP-BINDING CASSETTE SUB-FAMILY B"/>
    <property type="match status" value="1"/>
</dbReference>
<evidence type="ECO:0000256" key="2">
    <source>
        <dbReference type="ARBA" id="ARBA00022840"/>
    </source>
</evidence>
<dbReference type="KEGG" id="amt:Amet_1545"/>
<dbReference type="InterPro" id="IPR027417">
    <property type="entry name" value="P-loop_NTPase"/>
</dbReference>
<keyword evidence="2" id="KW-0067">ATP-binding</keyword>
<dbReference type="InterPro" id="IPR039421">
    <property type="entry name" value="Type_1_exporter"/>
</dbReference>
<dbReference type="AlphaFoldDB" id="A6TNG3"/>
<accession>A6TNG3</accession>
<protein>
    <submittedName>
        <fullName evidence="4">ABC transporter related</fullName>
    </submittedName>
</protein>
<organism evidence="4 5">
    <name type="scientific">Alkaliphilus metalliredigens (strain QYMF)</name>
    <dbReference type="NCBI Taxonomy" id="293826"/>
    <lineage>
        <taxon>Bacteria</taxon>
        <taxon>Bacillati</taxon>
        <taxon>Bacillota</taxon>
        <taxon>Clostridia</taxon>
        <taxon>Peptostreptococcales</taxon>
        <taxon>Natronincolaceae</taxon>
        <taxon>Alkaliphilus</taxon>
    </lineage>
</organism>
<dbReference type="OrthoDB" id="9762778at2"/>
<dbReference type="Pfam" id="PF00005">
    <property type="entry name" value="ABC_tran"/>
    <property type="match status" value="1"/>
</dbReference>
<dbReference type="HOGENOM" id="CLU_000604_1_9_9"/>
<sequence>MKELENTKIQQGKENMLNQGFDIVFQDVNFSYNHNESVLNGVSFVAKQGEVTALVGPSGGGKSTALKVAARFGDIDSGKITIGGEDISKIDPETLLKEVSIVFQDVTLFNNTVLENIRIGKKDATDEEVFFAAKAAKCHDFIMEMSNGYNTLIGENGSYLSGGERQRLSIVRALLKNAPIVLLDEATSSLDIQNETVVQQAISRLTKNKTVIVVAHRMRTIANADKIVLLKEGKVHQIGTHKELISHPGEYANMITLQSQSANWKLS</sequence>
<dbReference type="InterPro" id="IPR017871">
    <property type="entry name" value="ABC_transporter-like_CS"/>
</dbReference>
<dbReference type="GO" id="GO:0016887">
    <property type="term" value="F:ATP hydrolysis activity"/>
    <property type="evidence" value="ECO:0007669"/>
    <property type="project" value="InterPro"/>
</dbReference>
<proteinExistence type="predicted"/>